<protein>
    <recommendedName>
        <fullName evidence="4">Lipoprotein</fullName>
    </recommendedName>
</protein>
<dbReference type="eggNOG" id="ENOG50344MV">
    <property type="taxonomic scope" value="Bacteria"/>
</dbReference>
<feature type="chain" id="PRO_5002926337" description="Lipoprotein" evidence="1">
    <location>
        <begin position="24"/>
        <end position="207"/>
    </location>
</feature>
<dbReference type="GeneID" id="93365108"/>
<dbReference type="Proteomes" id="UP000004295">
    <property type="component" value="Unassembled WGS sequence"/>
</dbReference>
<gene>
    <name evidence="2" type="ORF">POREN0001_0815</name>
</gene>
<dbReference type="STRING" id="553175.POREN0001_0815"/>
<evidence type="ECO:0000313" key="2">
    <source>
        <dbReference type="EMBL" id="EEN83077.1"/>
    </source>
</evidence>
<reference evidence="2 3" key="1">
    <citation type="submission" date="2009-04" db="EMBL/GenBank/DDBJ databases">
        <authorList>
            <person name="Sebastian Y."/>
            <person name="Madupu R."/>
            <person name="Durkin A.S."/>
            <person name="Torralba M."/>
            <person name="Methe B."/>
            <person name="Sutton G.G."/>
            <person name="Strausberg R.L."/>
            <person name="Nelson K.E."/>
        </authorList>
    </citation>
    <scope>NUCLEOTIDE SEQUENCE [LARGE SCALE GENOMIC DNA]</scope>
    <source>
        <strain evidence="3">ATCC 35406 / BCRC 14492 / JCM 8526 / NCTC 13058 / HG 370</strain>
    </source>
</reference>
<organism evidence="2 3">
    <name type="scientific">Porphyromonas endodontalis (strain ATCC 35406 / DSM 24491 / JCM 8526 / CCUG 16442 / BCRC 14492 / NCTC 13058 / HG 370)</name>
    <name type="common">Bacteroides endodontalis</name>
    <dbReference type="NCBI Taxonomy" id="553175"/>
    <lineage>
        <taxon>Bacteria</taxon>
        <taxon>Pseudomonadati</taxon>
        <taxon>Bacteroidota</taxon>
        <taxon>Bacteroidia</taxon>
        <taxon>Bacteroidales</taxon>
        <taxon>Porphyromonadaceae</taxon>
        <taxon>Porphyromonas</taxon>
    </lineage>
</organism>
<comment type="caution">
    <text evidence="2">The sequence shown here is derived from an EMBL/GenBank/DDBJ whole genome shotgun (WGS) entry which is preliminary data.</text>
</comment>
<evidence type="ECO:0008006" key="4">
    <source>
        <dbReference type="Google" id="ProtNLM"/>
    </source>
</evidence>
<keyword evidence="3" id="KW-1185">Reference proteome</keyword>
<proteinExistence type="predicted"/>
<keyword evidence="1" id="KW-0732">Signal</keyword>
<feature type="signal peptide" evidence="1">
    <location>
        <begin position="1"/>
        <end position="23"/>
    </location>
</feature>
<evidence type="ECO:0000256" key="1">
    <source>
        <dbReference type="SAM" id="SignalP"/>
    </source>
</evidence>
<evidence type="ECO:0000313" key="3">
    <source>
        <dbReference type="Proteomes" id="UP000004295"/>
    </source>
</evidence>
<name>C3J9R4_POREA</name>
<accession>C3J9R4</accession>
<sequence length="207" mass="22629">MKNKKNLLLPMVALLLGVTLLGACSTKKKQEMNQKESELPSSIYVGMPVESGDNNTPGQVVPDRIGAGRPIAAAQAPIVIYKTRGDYRELVPIQLSADGSTVVSYPSRYDLGKPGAFLTPLLLDGGYLVDRRGVGLHTAFLNLSYEEYFALPNDPSIAELLGWVLDKEPLTFLAVCDRSYFTTKSKEEFERYIAEGMPGANVLITTK</sequence>
<dbReference type="AlphaFoldDB" id="C3J9R4"/>
<dbReference type="PROSITE" id="PS51257">
    <property type="entry name" value="PROKAR_LIPOPROTEIN"/>
    <property type="match status" value="1"/>
</dbReference>
<dbReference type="EMBL" id="ACNN01000014">
    <property type="protein sequence ID" value="EEN83077.1"/>
    <property type="molecule type" value="Genomic_DNA"/>
</dbReference>
<dbReference type="RefSeq" id="WP_004333043.1">
    <property type="nucleotide sequence ID" value="NZ_ACNN01000014.1"/>
</dbReference>